<dbReference type="GO" id="GO:0006352">
    <property type="term" value="P:DNA-templated transcription initiation"/>
    <property type="evidence" value="ECO:0007669"/>
    <property type="project" value="InterPro"/>
</dbReference>
<proteinExistence type="inferred from homology"/>
<sequence length="164" mass="18451">MTDGYGRIGRQDAPGLSALHERYDRWLTRAVRKRFGAQDADDVVQDTWVRIASLDLVEAIRHPKAFLLRTAINLALDRHRHRAVIEKSADALRRSGQAQSDQLEAVLLEEIVLGLPEPLRDVFVLSRFACLSHAQIGEQLGISIKTVEWRMTKATALCTARLSL</sequence>
<evidence type="ECO:0000259" key="5">
    <source>
        <dbReference type="Pfam" id="PF04542"/>
    </source>
</evidence>
<dbReference type="InterPro" id="IPR039425">
    <property type="entry name" value="RNA_pol_sigma-70-like"/>
</dbReference>
<evidence type="ECO:0000259" key="6">
    <source>
        <dbReference type="Pfam" id="PF08281"/>
    </source>
</evidence>
<dbReference type="GO" id="GO:0016987">
    <property type="term" value="F:sigma factor activity"/>
    <property type="evidence" value="ECO:0007669"/>
    <property type="project" value="UniProtKB-KW"/>
</dbReference>
<accession>A0A975BZA9</accession>
<dbReference type="InterPro" id="IPR036388">
    <property type="entry name" value="WH-like_DNA-bd_sf"/>
</dbReference>
<dbReference type="Proteomes" id="UP000663918">
    <property type="component" value="Chromosome"/>
</dbReference>
<evidence type="ECO:0000256" key="4">
    <source>
        <dbReference type="ARBA" id="ARBA00023163"/>
    </source>
</evidence>
<dbReference type="AlphaFoldDB" id="A0A975BZA9"/>
<comment type="similarity">
    <text evidence="1">Belongs to the sigma-70 factor family. ECF subfamily.</text>
</comment>
<dbReference type="Pfam" id="PF04542">
    <property type="entry name" value="Sigma70_r2"/>
    <property type="match status" value="1"/>
</dbReference>
<evidence type="ECO:0000256" key="2">
    <source>
        <dbReference type="ARBA" id="ARBA00023015"/>
    </source>
</evidence>
<dbReference type="PANTHER" id="PTHR43133">
    <property type="entry name" value="RNA POLYMERASE ECF-TYPE SIGMA FACTO"/>
    <property type="match status" value="1"/>
</dbReference>
<reference evidence="7" key="1">
    <citation type="submission" date="2020-09" db="EMBL/GenBank/DDBJ databases">
        <title>Brevundimonas sp. LVF2 isolated from a puddle in Goettingen, Germany.</title>
        <authorList>
            <person name="Friedrich I."/>
            <person name="Klassen A."/>
            <person name="Hannes N."/>
            <person name="Schneider D."/>
            <person name="Hertel R."/>
            <person name="Daniel R."/>
        </authorList>
    </citation>
    <scope>NUCLEOTIDE SEQUENCE</scope>
    <source>
        <strain evidence="7">LVF2</strain>
    </source>
</reference>
<feature type="domain" description="RNA polymerase sigma-70 region 2" evidence="5">
    <location>
        <begin position="19"/>
        <end position="82"/>
    </location>
</feature>
<organism evidence="7 8">
    <name type="scientific">Brevundimonas goettingensis</name>
    <dbReference type="NCBI Taxonomy" id="2774190"/>
    <lineage>
        <taxon>Bacteria</taxon>
        <taxon>Pseudomonadati</taxon>
        <taxon>Pseudomonadota</taxon>
        <taxon>Alphaproteobacteria</taxon>
        <taxon>Caulobacterales</taxon>
        <taxon>Caulobacteraceae</taxon>
        <taxon>Brevundimonas</taxon>
    </lineage>
</organism>
<dbReference type="InterPro" id="IPR007627">
    <property type="entry name" value="RNA_pol_sigma70_r2"/>
</dbReference>
<evidence type="ECO:0000256" key="1">
    <source>
        <dbReference type="ARBA" id="ARBA00010641"/>
    </source>
</evidence>
<dbReference type="SUPFAM" id="SSF88946">
    <property type="entry name" value="Sigma2 domain of RNA polymerase sigma factors"/>
    <property type="match status" value="1"/>
</dbReference>
<gene>
    <name evidence="7" type="ORF">IFJ75_13680</name>
</gene>
<evidence type="ECO:0000313" key="8">
    <source>
        <dbReference type="Proteomes" id="UP000663918"/>
    </source>
</evidence>
<name>A0A975BZA9_9CAUL</name>
<dbReference type="InterPro" id="IPR014284">
    <property type="entry name" value="RNA_pol_sigma-70_dom"/>
</dbReference>
<keyword evidence="3" id="KW-0731">Sigma factor</keyword>
<dbReference type="Gene3D" id="1.10.10.10">
    <property type="entry name" value="Winged helix-like DNA-binding domain superfamily/Winged helix DNA-binding domain"/>
    <property type="match status" value="1"/>
</dbReference>
<dbReference type="KEGG" id="bgoe:IFJ75_13680"/>
<keyword evidence="2" id="KW-0805">Transcription regulation</keyword>
<dbReference type="Pfam" id="PF08281">
    <property type="entry name" value="Sigma70_r4_2"/>
    <property type="match status" value="1"/>
</dbReference>
<dbReference type="RefSeq" id="WP_207868739.1">
    <property type="nucleotide sequence ID" value="NZ_CP062222.1"/>
</dbReference>
<dbReference type="InterPro" id="IPR013324">
    <property type="entry name" value="RNA_pol_sigma_r3/r4-like"/>
</dbReference>
<dbReference type="InterPro" id="IPR013325">
    <property type="entry name" value="RNA_pol_sigma_r2"/>
</dbReference>
<keyword evidence="4" id="KW-0804">Transcription</keyword>
<evidence type="ECO:0000256" key="3">
    <source>
        <dbReference type="ARBA" id="ARBA00023082"/>
    </source>
</evidence>
<keyword evidence="8" id="KW-1185">Reference proteome</keyword>
<dbReference type="GO" id="GO:0003677">
    <property type="term" value="F:DNA binding"/>
    <property type="evidence" value="ECO:0007669"/>
    <property type="project" value="InterPro"/>
</dbReference>
<dbReference type="InterPro" id="IPR013249">
    <property type="entry name" value="RNA_pol_sigma70_r4_t2"/>
</dbReference>
<dbReference type="SUPFAM" id="SSF88659">
    <property type="entry name" value="Sigma3 and sigma4 domains of RNA polymerase sigma factors"/>
    <property type="match status" value="1"/>
</dbReference>
<dbReference type="NCBIfam" id="TIGR02937">
    <property type="entry name" value="sigma70-ECF"/>
    <property type="match status" value="1"/>
</dbReference>
<feature type="domain" description="RNA polymerase sigma factor 70 region 4 type 2" evidence="6">
    <location>
        <begin position="107"/>
        <end position="154"/>
    </location>
</feature>
<evidence type="ECO:0000313" key="7">
    <source>
        <dbReference type="EMBL" id="QTC90320.1"/>
    </source>
</evidence>
<dbReference type="EMBL" id="CP062222">
    <property type="protein sequence ID" value="QTC90320.1"/>
    <property type="molecule type" value="Genomic_DNA"/>
</dbReference>
<protein>
    <submittedName>
        <fullName evidence="7">RNA polymerase sigma factor</fullName>
    </submittedName>
</protein>
<dbReference type="PANTHER" id="PTHR43133:SF63">
    <property type="entry name" value="RNA POLYMERASE SIGMA FACTOR FECI-RELATED"/>
    <property type="match status" value="1"/>
</dbReference>
<dbReference type="Gene3D" id="1.10.1740.10">
    <property type="match status" value="1"/>
</dbReference>